<name>A0A2D2CYV7_METT3</name>
<organism evidence="1 2">
    <name type="scientific">Methylosinus trichosporium (strain ATCC 35070 / NCIMB 11131 / UNIQEM 75 / OB3b)</name>
    <dbReference type="NCBI Taxonomy" id="595536"/>
    <lineage>
        <taxon>Bacteria</taxon>
        <taxon>Pseudomonadati</taxon>
        <taxon>Pseudomonadota</taxon>
        <taxon>Alphaproteobacteria</taxon>
        <taxon>Hyphomicrobiales</taxon>
        <taxon>Methylocystaceae</taxon>
        <taxon>Methylosinus</taxon>
    </lineage>
</organism>
<evidence type="ECO:0000313" key="1">
    <source>
        <dbReference type="EMBL" id="ATQ67923.1"/>
    </source>
</evidence>
<dbReference type="STRING" id="595536.GCA_000178815_03451"/>
<protein>
    <submittedName>
        <fullName evidence="1">Uncharacterized protein</fullName>
    </submittedName>
</protein>
<proteinExistence type="predicted"/>
<accession>A0A2D2CYV7</accession>
<dbReference type="Gene3D" id="2.40.30.20">
    <property type="match status" value="1"/>
</dbReference>
<sequence>MLGESSSIARASLLDQTSVFDDIIAAVKYMQDNAATILTSQSMAPLTTIVDLPPGVIGVTATNLAWQEPDTFVAGASINNYAAVMLTCDNIVIRGNGTTIIHKNPGALSGYFYIFGTGYQRALTTGLNPLRVWNGLRRVYVTCSAPHRLTKGDVIKIGGSMTTTSGVSFSAISGYQTVSAYPISSTQFYFFYDDAFAAASADNSAMGGSSLTFTALRSVSNISFDGDLTFDVSHPTTMSGGSDTAAIFLNGANNVYIDAKFKSSTLPEVDFGGRGVRGYNSKYIRFSDRCTFDTMSQGALFSYCGELSFGDLSFRNVNEAIDIQLACWNLRFGKIYGKFDADFQPTDATRSQERQLIDISDAHNVHIESIITERYYEPIFIYPKNEWSTYTSFLDNAGTINNLNPWGVQDIYVGSVIATNDDGYSSDCRMGLFGWHMESSLDLTPVTNPFTTQNGSSTVTYTNAVAHRVKVGDAVIFSGTISSVGGLTSGNISGSRTVLAVPTPTTFTFTAGASATSGATGGGSGVAAQMPNHGVANVPEPKNIRIGSYTSRGGGYVTIEAGDIAFGNLVLEGTPGPGAALRIGSQTVTDPDMGFVTKNGSVSIDRLAISDCAVGLTITGSPTVRFGDVVIPSTVTTPMSSISTSADIDKYSTRLGAVDVAAAATVDEPLLAIGANEGAYVVQGWLSSVGAITANGTDYATAQLVKVSSGAVATIGGSAVNYGSSAINAGVMTALNGNGTDSVGLIGPDNVVAVRFTKAGSGKTYPSLSAKLSAIKWRTA</sequence>
<dbReference type="AlphaFoldDB" id="A0A2D2CYV7"/>
<dbReference type="EMBL" id="CP023737">
    <property type="protein sequence ID" value="ATQ67923.1"/>
    <property type="molecule type" value="Genomic_DNA"/>
</dbReference>
<dbReference type="InterPro" id="IPR023366">
    <property type="entry name" value="ATP_synth_asu-like_sf"/>
</dbReference>
<evidence type="ECO:0000313" key="2">
    <source>
        <dbReference type="Proteomes" id="UP000230709"/>
    </source>
</evidence>
<dbReference type="Proteomes" id="UP000230709">
    <property type="component" value="Chromosome"/>
</dbReference>
<keyword evidence="2" id="KW-1185">Reference proteome</keyword>
<dbReference type="KEGG" id="mtw:CQW49_08505"/>
<gene>
    <name evidence="1" type="ORF">CQW49_08505</name>
</gene>
<reference evidence="2" key="1">
    <citation type="submission" date="2017-10" db="EMBL/GenBank/DDBJ databases">
        <title>Completed PacBio SMRT sequence of Methylosinus trichosporium OB3b reveals presence of a third large plasmid.</title>
        <authorList>
            <person name="Charles T.C."/>
            <person name="Lynch M.D.J."/>
            <person name="Heil J.R."/>
            <person name="Cheng J."/>
        </authorList>
    </citation>
    <scope>NUCLEOTIDE SEQUENCE [LARGE SCALE GENOMIC DNA]</scope>
    <source>
        <strain evidence="2">OB3b</strain>
    </source>
</reference>